<organism evidence="1 2">
    <name type="scientific">Limimaricola cinnabarinus</name>
    <dbReference type="NCBI Taxonomy" id="1125964"/>
    <lineage>
        <taxon>Bacteria</taxon>
        <taxon>Pseudomonadati</taxon>
        <taxon>Pseudomonadota</taxon>
        <taxon>Alphaproteobacteria</taxon>
        <taxon>Rhodobacterales</taxon>
        <taxon>Paracoccaceae</taxon>
        <taxon>Limimaricola</taxon>
    </lineage>
</organism>
<keyword evidence="2" id="KW-1185">Reference proteome</keyword>
<gene>
    <name evidence="1" type="ORF">CJ301_17300</name>
</gene>
<dbReference type="GO" id="GO:0110001">
    <property type="term" value="C:toxin-antitoxin complex"/>
    <property type="evidence" value="ECO:0007669"/>
    <property type="project" value="InterPro"/>
</dbReference>
<dbReference type="AlphaFoldDB" id="A0A2G1MC04"/>
<dbReference type="GO" id="GO:0004540">
    <property type="term" value="F:RNA nuclease activity"/>
    <property type="evidence" value="ECO:0007669"/>
    <property type="project" value="InterPro"/>
</dbReference>
<evidence type="ECO:0000313" key="1">
    <source>
        <dbReference type="EMBL" id="PHP26265.1"/>
    </source>
</evidence>
<name>A0A2G1MC04_9RHOB</name>
<comment type="caution">
    <text evidence="1">The sequence shown here is derived from an EMBL/GenBank/DDBJ whole genome shotgun (WGS) entry which is preliminary data.</text>
</comment>
<dbReference type="OrthoDB" id="515905at2"/>
<dbReference type="Pfam" id="PF11663">
    <property type="entry name" value="Toxin_YhaV"/>
    <property type="match status" value="1"/>
</dbReference>
<sequence length="172" mass="19326">MTGGAAPAEAPLVINGWSIYAHPVFLEQLEALIAEVEGRKARDPQNWHRKNCTKRLAAILKLVTEAIPADPGARDFRQGNTLGDHRRHWFRAKFFQQYRLFYRFSSEAKIIVLAWVNDEKTLRAYGSKTDAYATFTGMLNDGNPPEDFDALMKAAMGAAERFERGLGAEPGR</sequence>
<dbReference type="Proteomes" id="UP000221860">
    <property type="component" value="Unassembled WGS sequence"/>
</dbReference>
<dbReference type="EMBL" id="NQWH01000046">
    <property type="protein sequence ID" value="PHP26265.1"/>
    <property type="molecule type" value="Genomic_DNA"/>
</dbReference>
<accession>A0A2G1MC04</accession>
<dbReference type="InterPro" id="IPR021679">
    <property type="entry name" value="Toxin_endonuclease_YhaV"/>
</dbReference>
<proteinExistence type="predicted"/>
<reference evidence="1 2" key="1">
    <citation type="submission" date="2017-08" db="EMBL/GenBank/DDBJ databases">
        <title>Draft Genome Sequence of Loktanella cinnabarina Strain XM1, Isolated from Coastal Surface Water.</title>
        <authorList>
            <person name="Ma R."/>
            <person name="Wang J."/>
            <person name="Wang Q."/>
            <person name="Ma Z."/>
            <person name="Li J."/>
            <person name="Chen L."/>
        </authorList>
    </citation>
    <scope>NUCLEOTIDE SEQUENCE [LARGE SCALE GENOMIC DNA]</scope>
    <source>
        <strain evidence="1 2">XM1</strain>
    </source>
</reference>
<dbReference type="RefSeq" id="WP_099278605.1">
    <property type="nucleotide sequence ID" value="NZ_KZ304986.1"/>
</dbReference>
<protein>
    <submittedName>
        <fullName evidence="1">Toxin</fullName>
    </submittedName>
</protein>
<evidence type="ECO:0000313" key="2">
    <source>
        <dbReference type="Proteomes" id="UP000221860"/>
    </source>
</evidence>